<comment type="caution">
    <text evidence="2">The sequence shown here is derived from an EMBL/GenBank/DDBJ whole genome shotgun (WGS) entry which is preliminary data.</text>
</comment>
<dbReference type="GO" id="GO:0003676">
    <property type="term" value="F:nucleic acid binding"/>
    <property type="evidence" value="ECO:0007669"/>
    <property type="project" value="InterPro"/>
</dbReference>
<evidence type="ECO:0000313" key="2">
    <source>
        <dbReference type="EMBL" id="KAK6775866.1"/>
    </source>
</evidence>
<dbReference type="GO" id="GO:0008270">
    <property type="term" value="F:zinc ion binding"/>
    <property type="evidence" value="ECO:0007669"/>
    <property type="project" value="InterPro"/>
</dbReference>
<evidence type="ECO:0000313" key="3">
    <source>
        <dbReference type="Proteomes" id="UP001371456"/>
    </source>
</evidence>
<name>A0AAN8T2C8_SOLBU</name>
<protein>
    <recommendedName>
        <fullName evidence="4">CCHC-type domain-containing protein</fullName>
    </recommendedName>
</protein>
<proteinExistence type="predicted"/>
<dbReference type="EMBL" id="JBANQN010000011">
    <property type="protein sequence ID" value="KAK6775866.1"/>
    <property type="molecule type" value="Genomic_DNA"/>
</dbReference>
<evidence type="ECO:0000256" key="1">
    <source>
        <dbReference type="SAM" id="MobiDB-lite"/>
    </source>
</evidence>
<reference evidence="2 3" key="1">
    <citation type="submission" date="2024-02" db="EMBL/GenBank/DDBJ databases">
        <title>de novo genome assembly of Solanum bulbocastanum strain 11H21.</title>
        <authorList>
            <person name="Hosaka A.J."/>
        </authorList>
    </citation>
    <scope>NUCLEOTIDE SEQUENCE [LARGE SCALE GENOMIC DNA]</scope>
    <source>
        <tissue evidence="2">Young leaves</tissue>
    </source>
</reference>
<dbReference type="AlphaFoldDB" id="A0AAN8T2C8"/>
<sequence length="78" mass="8927">MDDDGVHVDSILVETTKKINFEEVMLPPITRKQPGKPPSNNRKKGFNEGKYNRSKVTCSKCGTSWHNKRTCPKFAYQN</sequence>
<dbReference type="Proteomes" id="UP001371456">
    <property type="component" value="Unassembled WGS sequence"/>
</dbReference>
<accession>A0AAN8T2C8</accession>
<dbReference type="SUPFAM" id="SSF57756">
    <property type="entry name" value="Retrovirus zinc finger-like domains"/>
    <property type="match status" value="1"/>
</dbReference>
<feature type="region of interest" description="Disordered" evidence="1">
    <location>
        <begin position="28"/>
        <end position="49"/>
    </location>
</feature>
<evidence type="ECO:0008006" key="4">
    <source>
        <dbReference type="Google" id="ProtNLM"/>
    </source>
</evidence>
<gene>
    <name evidence="2" type="ORF">RDI58_026867</name>
</gene>
<dbReference type="InterPro" id="IPR036875">
    <property type="entry name" value="Znf_CCHC_sf"/>
</dbReference>
<organism evidence="2 3">
    <name type="scientific">Solanum bulbocastanum</name>
    <name type="common">Wild potato</name>
    <dbReference type="NCBI Taxonomy" id="147425"/>
    <lineage>
        <taxon>Eukaryota</taxon>
        <taxon>Viridiplantae</taxon>
        <taxon>Streptophyta</taxon>
        <taxon>Embryophyta</taxon>
        <taxon>Tracheophyta</taxon>
        <taxon>Spermatophyta</taxon>
        <taxon>Magnoliopsida</taxon>
        <taxon>eudicotyledons</taxon>
        <taxon>Gunneridae</taxon>
        <taxon>Pentapetalae</taxon>
        <taxon>asterids</taxon>
        <taxon>lamiids</taxon>
        <taxon>Solanales</taxon>
        <taxon>Solanaceae</taxon>
        <taxon>Solanoideae</taxon>
        <taxon>Solaneae</taxon>
        <taxon>Solanum</taxon>
    </lineage>
</organism>
<keyword evidence="3" id="KW-1185">Reference proteome</keyword>